<feature type="coiled-coil region" evidence="1">
    <location>
        <begin position="59"/>
        <end position="90"/>
    </location>
</feature>
<dbReference type="EMBL" id="RWGY01000007">
    <property type="protein sequence ID" value="TVU40596.1"/>
    <property type="molecule type" value="Genomic_DNA"/>
</dbReference>
<feature type="transmembrane region" description="Helical" evidence="2">
    <location>
        <begin position="97"/>
        <end position="120"/>
    </location>
</feature>
<evidence type="ECO:0000256" key="2">
    <source>
        <dbReference type="SAM" id="Phobius"/>
    </source>
</evidence>
<evidence type="ECO:0000313" key="3">
    <source>
        <dbReference type="EMBL" id="TVU40596.1"/>
    </source>
</evidence>
<keyword evidence="2" id="KW-0812">Transmembrane</keyword>
<keyword evidence="2" id="KW-1133">Transmembrane helix</keyword>
<protein>
    <submittedName>
        <fullName evidence="3">Uncharacterized protein</fullName>
    </submittedName>
</protein>
<evidence type="ECO:0000256" key="1">
    <source>
        <dbReference type="SAM" id="Coils"/>
    </source>
</evidence>
<dbReference type="Gramene" id="TVU40596">
    <property type="protein sequence ID" value="TVU40596"/>
    <property type="gene ID" value="EJB05_14063"/>
</dbReference>
<keyword evidence="4" id="KW-1185">Reference proteome</keyword>
<reference evidence="3 4" key="1">
    <citation type="journal article" date="2019" name="Sci. Rep.">
        <title>A high-quality genome of Eragrostis curvula grass provides insights into Poaceae evolution and supports new strategies to enhance forage quality.</title>
        <authorList>
            <person name="Carballo J."/>
            <person name="Santos B.A.C.M."/>
            <person name="Zappacosta D."/>
            <person name="Garbus I."/>
            <person name="Selva J.P."/>
            <person name="Gallo C.A."/>
            <person name="Diaz A."/>
            <person name="Albertini E."/>
            <person name="Caccamo M."/>
            <person name="Echenique V."/>
        </authorList>
    </citation>
    <scope>NUCLEOTIDE SEQUENCE [LARGE SCALE GENOMIC DNA]</scope>
    <source>
        <strain evidence="4">cv. Victoria</strain>
        <tissue evidence="3">Leaf</tissue>
    </source>
</reference>
<organism evidence="3 4">
    <name type="scientific">Eragrostis curvula</name>
    <name type="common">weeping love grass</name>
    <dbReference type="NCBI Taxonomy" id="38414"/>
    <lineage>
        <taxon>Eukaryota</taxon>
        <taxon>Viridiplantae</taxon>
        <taxon>Streptophyta</taxon>
        <taxon>Embryophyta</taxon>
        <taxon>Tracheophyta</taxon>
        <taxon>Spermatophyta</taxon>
        <taxon>Magnoliopsida</taxon>
        <taxon>Liliopsida</taxon>
        <taxon>Poales</taxon>
        <taxon>Poaceae</taxon>
        <taxon>PACMAD clade</taxon>
        <taxon>Chloridoideae</taxon>
        <taxon>Eragrostideae</taxon>
        <taxon>Eragrostidinae</taxon>
        <taxon>Eragrostis</taxon>
    </lineage>
</organism>
<proteinExistence type="predicted"/>
<dbReference type="Proteomes" id="UP000324897">
    <property type="component" value="Chromosome 4"/>
</dbReference>
<evidence type="ECO:0000313" key="4">
    <source>
        <dbReference type="Proteomes" id="UP000324897"/>
    </source>
</evidence>
<sequence>MALRFVARTVGIPAFRQASIPRVSPSACFGPLASRSSQAGYSNWTEADAARKMRHAEIKKSAEKEIEEEVAKIKASFKQAREAIKDARKREARYWKVVVGSGAAGFTLALYTCSSIFLAVRNIACGK</sequence>
<accession>A0A5J9VYC1</accession>
<dbReference type="AlphaFoldDB" id="A0A5J9VYC1"/>
<comment type="caution">
    <text evidence="3">The sequence shown here is derived from an EMBL/GenBank/DDBJ whole genome shotgun (WGS) entry which is preliminary data.</text>
</comment>
<keyword evidence="1" id="KW-0175">Coiled coil</keyword>
<gene>
    <name evidence="3" type="ORF">EJB05_14063</name>
</gene>
<keyword evidence="2" id="KW-0472">Membrane</keyword>
<name>A0A5J9VYC1_9POAL</name>